<protein>
    <submittedName>
        <fullName evidence="3">O-Methyltransferase involved in polyketide biosynthesis</fullName>
    </submittedName>
</protein>
<dbReference type="STRING" id="2017.SAMN05444320_103149"/>
<dbReference type="PANTHER" id="PTHR43619:SF2">
    <property type="entry name" value="S-ADENOSYL-L-METHIONINE-DEPENDENT METHYLTRANSFERASES SUPERFAMILY PROTEIN"/>
    <property type="match status" value="1"/>
</dbReference>
<dbReference type="OrthoDB" id="9800233at2"/>
<dbReference type="PIRSF" id="PIRSF028177">
    <property type="entry name" value="Polyketide_synth_Omtfrase_TcmP"/>
    <property type="match status" value="1"/>
</dbReference>
<evidence type="ECO:0000256" key="1">
    <source>
        <dbReference type="ARBA" id="ARBA00022603"/>
    </source>
</evidence>
<dbReference type="EMBL" id="FQVN01000003">
    <property type="protein sequence ID" value="SHF30419.1"/>
    <property type="molecule type" value="Genomic_DNA"/>
</dbReference>
<dbReference type="InterPro" id="IPR016874">
    <property type="entry name" value="TcmP-like"/>
</dbReference>
<dbReference type="InterPro" id="IPR029063">
    <property type="entry name" value="SAM-dependent_MTases_sf"/>
</dbReference>
<dbReference type="AlphaFoldDB" id="A0A1M5AJH1"/>
<dbReference type="GO" id="GO:0008168">
    <property type="term" value="F:methyltransferase activity"/>
    <property type="evidence" value="ECO:0007669"/>
    <property type="project" value="UniProtKB-KW"/>
</dbReference>
<gene>
    <name evidence="3" type="ORF">SAMN05444320_103149</name>
</gene>
<organism evidence="3 4">
    <name type="scientific">Streptoalloteichus hindustanus</name>
    <dbReference type="NCBI Taxonomy" id="2017"/>
    <lineage>
        <taxon>Bacteria</taxon>
        <taxon>Bacillati</taxon>
        <taxon>Actinomycetota</taxon>
        <taxon>Actinomycetes</taxon>
        <taxon>Pseudonocardiales</taxon>
        <taxon>Pseudonocardiaceae</taxon>
        <taxon>Streptoalloteichus</taxon>
    </lineage>
</organism>
<dbReference type="PANTHER" id="PTHR43619">
    <property type="entry name" value="S-ADENOSYL-L-METHIONINE-DEPENDENT METHYLTRANSFERASE YKTD-RELATED"/>
    <property type="match status" value="1"/>
</dbReference>
<dbReference type="SUPFAM" id="SSF53335">
    <property type="entry name" value="S-adenosyl-L-methionine-dependent methyltransferases"/>
    <property type="match status" value="1"/>
</dbReference>
<sequence length="277" mass="31632">MASKKVRVELGDVQETLLIPLYGRAVESTKRRPILRDPKAVSMVRAIDYDFGRFAGKRSLVGSVLRTALFDVWVRRFLEDHPTGTVVEVGAGLNTRYERLDNGMAHWVEIDLPDSMALRRRFFEDGDRREMVAASVLDPSWAEVVRSRPGPYFFAVEAVLIYLARDQVREALGLVAGNFPGARVAFETAARRMVDTQDQHDVLADMAATLRWACDDVRELSEWDLDVQVLDSRTIAEPPPDLRRQLPWGYRVLLPVLRRTRPERFDAYPCHLVQLGR</sequence>
<dbReference type="RefSeq" id="WP_073481319.1">
    <property type="nucleotide sequence ID" value="NZ_FQVN01000003.1"/>
</dbReference>
<keyword evidence="4" id="KW-1185">Reference proteome</keyword>
<evidence type="ECO:0000313" key="4">
    <source>
        <dbReference type="Proteomes" id="UP000184501"/>
    </source>
</evidence>
<dbReference type="GO" id="GO:0032259">
    <property type="term" value="P:methylation"/>
    <property type="evidence" value="ECO:0007669"/>
    <property type="project" value="UniProtKB-KW"/>
</dbReference>
<name>A0A1M5AJH1_STRHI</name>
<accession>A0A1M5AJH1</accession>
<dbReference type="Pfam" id="PF04072">
    <property type="entry name" value="LCM"/>
    <property type="match status" value="1"/>
</dbReference>
<dbReference type="InterPro" id="IPR007213">
    <property type="entry name" value="Ppm1/Ppm2/Tcmp"/>
</dbReference>
<evidence type="ECO:0000256" key="2">
    <source>
        <dbReference type="ARBA" id="ARBA00022679"/>
    </source>
</evidence>
<reference evidence="3 4" key="1">
    <citation type="submission" date="2016-11" db="EMBL/GenBank/DDBJ databases">
        <authorList>
            <person name="Jaros S."/>
            <person name="Januszkiewicz K."/>
            <person name="Wedrychowicz H."/>
        </authorList>
    </citation>
    <scope>NUCLEOTIDE SEQUENCE [LARGE SCALE GENOMIC DNA]</scope>
    <source>
        <strain evidence="3 4">DSM 44523</strain>
    </source>
</reference>
<dbReference type="Gene3D" id="3.40.50.150">
    <property type="entry name" value="Vaccinia Virus protein VP39"/>
    <property type="match status" value="1"/>
</dbReference>
<dbReference type="Proteomes" id="UP000184501">
    <property type="component" value="Unassembled WGS sequence"/>
</dbReference>
<keyword evidence="1 3" id="KW-0489">Methyltransferase</keyword>
<keyword evidence="2 3" id="KW-0808">Transferase</keyword>
<evidence type="ECO:0000313" key="3">
    <source>
        <dbReference type="EMBL" id="SHF30419.1"/>
    </source>
</evidence>
<proteinExistence type="predicted"/>